<name>A0AAE8SV68_9PEZI</name>
<sequence>MRSIPVTAFAGLGLASRVARQEAECTREFLKEATAAYLAAQKAGDPALFTQLTSSANYTENFTSATASTGILASALAIDFDKSLYDTTQCATFTEIIVTDASHPYVIGSQIWYEAGEVSLIETLVTDQGDWLFNAANTLKYAQGEDWFEIPEAERDTREVIQAGADAYLDIFNDKSVVVPWGTPCARLEGGMYTGNGSPSDRCDVGIPNGVALVNRRYVIDEVVGSVDVFLNFGGPTGIPDSHEFRVEGGKLRFVHTITVMD</sequence>
<reference evidence="2" key="1">
    <citation type="submission" date="2018-03" db="EMBL/GenBank/DDBJ databases">
        <authorList>
            <person name="Guldener U."/>
        </authorList>
    </citation>
    <scope>NUCLEOTIDE SEQUENCE</scope>
</reference>
<dbReference type="AlphaFoldDB" id="A0AAE8SV68"/>
<protein>
    <recommendedName>
        <fullName evidence="1">DUF8021 domain-containing protein</fullName>
    </recommendedName>
</protein>
<evidence type="ECO:0000313" key="3">
    <source>
        <dbReference type="Proteomes" id="UP001187682"/>
    </source>
</evidence>
<dbReference type="Proteomes" id="UP001187682">
    <property type="component" value="Unassembled WGS sequence"/>
</dbReference>
<keyword evidence="3" id="KW-1185">Reference proteome</keyword>
<evidence type="ECO:0000313" key="2">
    <source>
        <dbReference type="EMBL" id="SPO02430.1"/>
    </source>
</evidence>
<dbReference type="Pfam" id="PF26061">
    <property type="entry name" value="DUF8021"/>
    <property type="match status" value="1"/>
</dbReference>
<dbReference type="InterPro" id="IPR058334">
    <property type="entry name" value="DUF8021"/>
</dbReference>
<accession>A0AAE8SV68</accession>
<feature type="domain" description="DUF8021" evidence="1">
    <location>
        <begin position="154"/>
        <end position="259"/>
    </location>
</feature>
<proteinExistence type="predicted"/>
<comment type="caution">
    <text evidence="2">The sequence shown here is derived from an EMBL/GenBank/DDBJ whole genome shotgun (WGS) entry which is preliminary data.</text>
</comment>
<evidence type="ECO:0000259" key="1">
    <source>
        <dbReference type="Pfam" id="PF26061"/>
    </source>
</evidence>
<organism evidence="2 3">
    <name type="scientific">Cephalotrichum gorgonifer</name>
    <dbReference type="NCBI Taxonomy" id="2041049"/>
    <lineage>
        <taxon>Eukaryota</taxon>
        <taxon>Fungi</taxon>
        <taxon>Dikarya</taxon>
        <taxon>Ascomycota</taxon>
        <taxon>Pezizomycotina</taxon>
        <taxon>Sordariomycetes</taxon>
        <taxon>Hypocreomycetidae</taxon>
        <taxon>Microascales</taxon>
        <taxon>Microascaceae</taxon>
        <taxon>Cephalotrichum</taxon>
    </lineage>
</organism>
<gene>
    <name evidence="2" type="ORF">DNG_05103</name>
</gene>
<dbReference type="EMBL" id="ONZQ02000006">
    <property type="protein sequence ID" value="SPO02430.1"/>
    <property type="molecule type" value="Genomic_DNA"/>
</dbReference>